<evidence type="ECO:0000313" key="1">
    <source>
        <dbReference type="EMBL" id="SVC01009.1"/>
    </source>
</evidence>
<sequence>MFLAEFAFPMPAAKKAPKRSGIMAGGNWIIDQVKMIDVYP</sequence>
<reference evidence="1" key="1">
    <citation type="submission" date="2018-05" db="EMBL/GenBank/DDBJ databases">
        <authorList>
            <person name="Lanie J.A."/>
            <person name="Ng W.-L."/>
            <person name="Kazmierczak K.M."/>
            <person name="Andrzejewski T.M."/>
            <person name="Davidsen T.M."/>
            <person name="Wayne K.J."/>
            <person name="Tettelin H."/>
            <person name="Glass J.I."/>
            <person name="Rusch D."/>
            <person name="Podicherti R."/>
            <person name="Tsui H.-C.T."/>
            <person name="Winkler M.E."/>
        </authorList>
    </citation>
    <scope>NUCLEOTIDE SEQUENCE</scope>
</reference>
<protein>
    <submittedName>
        <fullName evidence="1">Uncharacterized protein</fullName>
    </submittedName>
</protein>
<proteinExistence type="predicted"/>
<dbReference type="AlphaFoldDB" id="A0A382IP19"/>
<gene>
    <name evidence="1" type="ORF">METZ01_LOCUS253863</name>
</gene>
<feature type="non-terminal residue" evidence="1">
    <location>
        <position position="40"/>
    </location>
</feature>
<accession>A0A382IP19</accession>
<name>A0A382IP19_9ZZZZ</name>
<organism evidence="1">
    <name type="scientific">marine metagenome</name>
    <dbReference type="NCBI Taxonomy" id="408172"/>
    <lineage>
        <taxon>unclassified sequences</taxon>
        <taxon>metagenomes</taxon>
        <taxon>ecological metagenomes</taxon>
    </lineage>
</organism>
<dbReference type="EMBL" id="UINC01068404">
    <property type="protein sequence ID" value="SVC01009.1"/>
    <property type="molecule type" value="Genomic_DNA"/>
</dbReference>